<dbReference type="PANTHER" id="PTHR43272">
    <property type="entry name" value="LONG-CHAIN-FATTY-ACID--COA LIGASE"/>
    <property type="match status" value="1"/>
</dbReference>
<dbReference type="Pfam" id="PF23562">
    <property type="entry name" value="AMP-binding_C_3"/>
    <property type="match status" value="1"/>
</dbReference>
<sequence length="558" mass="61631">MSSFSDSDLLLQRFYGHVDKRGGDVYLTQPFGGGAVVDYSFAEVFDQAARMAAHIESLGFEPQSKIAIISKNCAHFIMAELAIWMAGHVTVALYPTLNEGTARYILDHSDSRLLFVGKLDTWPELEPAVPEDLPCIAFPLAPKTSFTTWDEITAKTEPVAGKPTRAADDESLIIYTSGSTGTPKGVLHSFRTISVPTKGLIKQLGLSQNERQLSYLPLAHAMDRWLSGCVSLSIGSHVFFAESLETFVKDLNRARPTLFLSVPRLWLKFQLGVYAKLPKKKLDLLLKIPFIRGKVKKKVLTTLGLDNVRIAGSGSAPIPAELIQWYRDLGLELLEGYGMSENFNYSHLTRPGLGRAGYIGNTYDDVDCRLSDAGEILVKSPGTMVGYYKAEELTKAAFTDDGYLKTGDRGSIDEKGRLKITGRVKELFKTSKGKYVAPAPIENILNNDPSVELSLVSGSGMPMTHAVLQLSEELLPTLDQPGVKDRITAQLEQLLAHANSEIESFEVLGFLVVAKDRWTIEDGQLTPTMKIKRATIEEMYGPKQDAWYASKSKVIWED</sequence>
<dbReference type="InterPro" id="IPR042099">
    <property type="entry name" value="ANL_N_sf"/>
</dbReference>
<dbReference type="GO" id="GO:0005524">
    <property type="term" value="F:ATP binding"/>
    <property type="evidence" value="ECO:0007669"/>
    <property type="project" value="UniProtKB-KW"/>
</dbReference>
<dbReference type="PROSITE" id="PS00455">
    <property type="entry name" value="AMP_BINDING"/>
    <property type="match status" value="1"/>
</dbReference>
<evidence type="ECO:0000313" key="5">
    <source>
        <dbReference type="Proteomes" id="UP000237968"/>
    </source>
</evidence>
<keyword evidence="2" id="KW-0067">ATP-binding</keyword>
<dbReference type="RefSeq" id="WP_106389847.1">
    <property type="nucleotide sequence ID" value="NZ_PVNK01000017.1"/>
</dbReference>
<dbReference type="SUPFAM" id="SSF56801">
    <property type="entry name" value="Acetyl-CoA synthetase-like"/>
    <property type="match status" value="1"/>
</dbReference>
<dbReference type="EC" id="6.2.1.3" evidence="4"/>
<reference evidence="4 5" key="1">
    <citation type="submission" date="2018-03" db="EMBL/GenBank/DDBJ databases">
        <title>Draft Genome Sequences of the Obligatory Marine Myxobacteria Enhygromyxa salina SWB005.</title>
        <authorList>
            <person name="Poehlein A."/>
            <person name="Moghaddam J.A."/>
            <person name="Harms H."/>
            <person name="Alanjari M."/>
            <person name="Koenig G.M."/>
            <person name="Daniel R."/>
            <person name="Schaeberle T.F."/>
        </authorList>
    </citation>
    <scope>NUCLEOTIDE SEQUENCE [LARGE SCALE GENOMIC DNA]</scope>
    <source>
        <strain evidence="4 5">SWB005</strain>
    </source>
</reference>
<dbReference type="AlphaFoldDB" id="A0A2S9YJP5"/>
<keyword evidence="1" id="KW-0547">Nucleotide-binding</keyword>
<dbReference type="Pfam" id="PF00501">
    <property type="entry name" value="AMP-binding"/>
    <property type="match status" value="1"/>
</dbReference>
<keyword evidence="4" id="KW-0436">Ligase</keyword>
<protein>
    <submittedName>
        <fullName evidence="4">Long-chain-fatty-acid--CoA ligase FadD15</fullName>
        <ecNumber evidence="4">6.2.1.3</ecNumber>
    </submittedName>
</protein>
<feature type="domain" description="AMP-dependent synthetase/ligase" evidence="3">
    <location>
        <begin position="35"/>
        <end position="388"/>
    </location>
</feature>
<evidence type="ECO:0000313" key="4">
    <source>
        <dbReference type="EMBL" id="PRQ05256.1"/>
    </source>
</evidence>
<dbReference type="Gene3D" id="3.40.50.12780">
    <property type="entry name" value="N-terminal domain of ligase-like"/>
    <property type="match status" value="1"/>
</dbReference>
<comment type="caution">
    <text evidence="4">The sequence shown here is derived from an EMBL/GenBank/DDBJ whole genome shotgun (WGS) entry which is preliminary data.</text>
</comment>
<dbReference type="GO" id="GO:0016020">
    <property type="term" value="C:membrane"/>
    <property type="evidence" value="ECO:0007669"/>
    <property type="project" value="TreeGrafter"/>
</dbReference>
<dbReference type="InterPro" id="IPR000873">
    <property type="entry name" value="AMP-dep_synth/lig_dom"/>
</dbReference>
<accession>A0A2S9YJP5</accession>
<dbReference type="OrthoDB" id="9803968at2"/>
<evidence type="ECO:0000259" key="3">
    <source>
        <dbReference type="Pfam" id="PF00501"/>
    </source>
</evidence>
<dbReference type="GO" id="GO:0004467">
    <property type="term" value="F:long-chain fatty acid-CoA ligase activity"/>
    <property type="evidence" value="ECO:0007669"/>
    <property type="project" value="UniProtKB-EC"/>
</dbReference>
<dbReference type="InterPro" id="IPR020845">
    <property type="entry name" value="AMP-binding_CS"/>
</dbReference>
<gene>
    <name evidence="4" type="ORF">ENSA5_03750</name>
</gene>
<organism evidence="4 5">
    <name type="scientific">Enhygromyxa salina</name>
    <dbReference type="NCBI Taxonomy" id="215803"/>
    <lineage>
        <taxon>Bacteria</taxon>
        <taxon>Pseudomonadati</taxon>
        <taxon>Myxococcota</taxon>
        <taxon>Polyangia</taxon>
        <taxon>Nannocystales</taxon>
        <taxon>Nannocystaceae</taxon>
        <taxon>Enhygromyxa</taxon>
    </lineage>
</organism>
<name>A0A2S9YJP5_9BACT</name>
<evidence type="ECO:0000256" key="2">
    <source>
        <dbReference type="ARBA" id="ARBA00022840"/>
    </source>
</evidence>
<dbReference type="EMBL" id="PVNK01000017">
    <property type="protein sequence ID" value="PRQ05256.1"/>
    <property type="molecule type" value="Genomic_DNA"/>
</dbReference>
<evidence type="ECO:0000256" key="1">
    <source>
        <dbReference type="ARBA" id="ARBA00022741"/>
    </source>
</evidence>
<dbReference type="PANTHER" id="PTHR43272:SF33">
    <property type="entry name" value="AMP-BINDING DOMAIN-CONTAINING PROTEIN-RELATED"/>
    <property type="match status" value="1"/>
</dbReference>
<keyword evidence="5" id="KW-1185">Reference proteome</keyword>
<dbReference type="Proteomes" id="UP000237968">
    <property type="component" value="Unassembled WGS sequence"/>
</dbReference>
<proteinExistence type="predicted"/>